<evidence type="ECO:0000313" key="7">
    <source>
        <dbReference type="Proteomes" id="UP001150924"/>
    </source>
</evidence>
<dbReference type="InterPro" id="IPR038156">
    <property type="entry name" value="PCS_N_sf"/>
</dbReference>
<dbReference type="PANTHER" id="PTHR33447:SF2">
    <property type="entry name" value="GLUTATHIONE GAMMA-GLUTAMYLCYSTEINYLTRANSFERASE"/>
    <property type="match status" value="1"/>
</dbReference>
<protein>
    <recommendedName>
        <fullName evidence="1">glutathione gamma-glutamylcysteinyltransferase</fullName>
        <ecNumber evidence="1">2.3.2.15</ecNumber>
    </recommendedName>
</protein>
<keyword evidence="7" id="KW-1185">Reference proteome</keyword>
<evidence type="ECO:0000313" key="6">
    <source>
        <dbReference type="EMBL" id="MCY1009330.1"/>
    </source>
</evidence>
<dbReference type="GO" id="GO:0046872">
    <property type="term" value="F:metal ion binding"/>
    <property type="evidence" value="ECO:0007669"/>
    <property type="project" value="UniProtKB-KW"/>
</dbReference>
<comment type="caution">
    <text evidence="6">The sequence shown here is derived from an EMBL/GenBank/DDBJ whole genome shotgun (WGS) entry which is preliminary data.</text>
</comment>
<evidence type="ECO:0000256" key="2">
    <source>
        <dbReference type="ARBA" id="ARBA00022539"/>
    </source>
</evidence>
<sequence length="182" mass="19619">MCPHEIRGNGSHRAHTSSRWLRCGARVRPLGRPRAQARGPPERATSARAAGAVVFSACRASTAVRFPPSSSPSLRRRVACEAGATGGMEAFFQLIEQFHTQTDPAFCGLGSLVVALNALGVDPARLWKGPWRWFSEELLDSCLPLPSVRERGITLDAPTAHANPSWRNAALGLAEGLYVPLI</sequence>
<keyword evidence="4" id="KW-0479">Metal-binding</keyword>
<dbReference type="GO" id="GO:0046938">
    <property type="term" value="P:phytochelatin biosynthetic process"/>
    <property type="evidence" value="ECO:0007669"/>
    <property type="project" value="InterPro"/>
</dbReference>
<dbReference type="GO" id="GO:0098849">
    <property type="term" value="P:cellular detoxification of cadmium ion"/>
    <property type="evidence" value="ECO:0007669"/>
    <property type="project" value="TreeGrafter"/>
</dbReference>
<accession>A0A9X3EU51</accession>
<evidence type="ECO:0000256" key="1">
    <source>
        <dbReference type="ARBA" id="ARBA00012468"/>
    </source>
</evidence>
<evidence type="ECO:0000256" key="3">
    <source>
        <dbReference type="ARBA" id="ARBA00022679"/>
    </source>
</evidence>
<evidence type="ECO:0000256" key="4">
    <source>
        <dbReference type="ARBA" id="ARBA00022723"/>
    </source>
</evidence>
<dbReference type="GO" id="GO:0016756">
    <property type="term" value="F:glutathione gamma-glutamylcysteinyltransferase activity"/>
    <property type="evidence" value="ECO:0007669"/>
    <property type="project" value="UniProtKB-EC"/>
</dbReference>
<dbReference type="EMBL" id="JAPNKE010000002">
    <property type="protein sequence ID" value="MCY1009330.1"/>
    <property type="molecule type" value="Genomic_DNA"/>
</dbReference>
<dbReference type="Pfam" id="PF05023">
    <property type="entry name" value="Phytochelatin"/>
    <property type="match status" value="1"/>
</dbReference>
<dbReference type="SUPFAM" id="SSF54001">
    <property type="entry name" value="Cysteine proteinases"/>
    <property type="match status" value="1"/>
</dbReference>
<dbReference type="Gene3D" id="3.90.70.30">
    <property type="entry name" value="Phytochelatin synthase, N-terminal domain"/>
    <property type="match status" value="1"/>
</dbReference>
<dbReference type="InterPro" id="IPR040409">
    <property type="entry name" value="PCS-like"/>
</dbReference>
<evidence type="ECO:0000259" key="5">
    <source>
        <dbReference type="PROSITE" id="PS51443"/>
    </source>
</evidence>
<dbReference type="InterPro" id="IPR038765">
    <property type="entry name" value="Papain-like_cys_pep_sf"/>
</dbReference>
<dbReference type="PROSITE" id="PS51443">
    <property type="entry name" value="PCS"/>
    <property type="match status" value="1"/>
</dbReference>
<gene>
    <name evidence="6" type="ORF">OV079_27950</name>
</gene>
<keyword evidence="3" id="KW-0808">Transferase</keyword>
<organism evidence="6 7">
    <name type="scientific">Nannocystis pusilla</name>
    <dbReference type="NCBI Taxonomy" id="889268"/>
    <lineage>
        <taxon>Bacteria</taxon>
        <taxon>Pseudomonadati</taxon>
        <taxon>Myxococcota</taxon>
        <taxon>Polyangia</taxon>
        <taxon>Nannocystales</taxon>
        <taxon>Nannocystaceae</taxon>
        <taxon>Nannocystis</taxon>
    </lineage>
</organism>
<feature type="domain" description="Peptidase C83" evidence="5">
    <location>
        <begin position="48"/>
        <end position="182"/>
    </location>
</feature>
<dbReference type="Proteomes" id="UP001150924">
    <property type="component" value="Unassembled WGS sequence"/>
</dbReference>
<dbReference type="EC" id="2.3.2.15" evidence="1"/>
<reference evidence="6" key="1">
    <citation type="submission" date="2022-11" db="EMBL/GenBank/DDBJ databases">
        <title>Minimal conservation of predation-associated metabolite biosynthetic gene clusters underscores biosynthetic potential of Myxococcota including descriptions for ten novel species: Archangium lansinium sp. nov., Myxococcus landrumus sp. nov., Nannocystis bai.</title>
        <authorList>
            <person name="Ahearne A."/>
            <person name="Stevens C."/>
            <person name="Phillips K."/>
        </authorList>
    </citation>
    <scope>NUCLEOTIDE SEQUENCE</scope>
    <source>
        <strain evidence="6">Na p29</strain>
    </source>
</reference>
<dbReference type="AlphaFoldDB" id="A0A9X3EU51"/>
<name>A0A9X3EU51_9BACT</name>
<keyword evidence="2" id="KW-0104">Cadmium</keyword>
<dbReference type="InterPro" id="IPR007719">
    <property type="entry name" value="PCS_N"/>
</dbReference>
<proteinExistence type="predicted"/>
<dbReference type="PANTHER" id="PTHR33447">
    <property type="entry name" value="GLUTATHIONE GAMMA-GLUTAMYLCYSTEINYLTRANSFERASE"/>
    <property type="match status" value="1"/>
</dbReference>
<dbReference type="GO" id="GO:0010273">
    <property type="term" value="P:detoxification of copper ion"/>
    <property type="evidence" value="ECO:0007669"/>
    <property type="project" value="TreeGrafter"/>
</dbReference>